<dbReference type="InterPro" id="IPR028366">
    <property type="entry name" value="PhoU"/>
</dbReference>
<comment type="subunit">
    <text evidence="3 8">Homodimer.</text>
</comment>
<evidence type="ECO:0000256" key="5">
    <source>
        <dbReference type="ARBA" id="ARBA00022490"/>
    </source>
</evidence>
<comment type="similarity">
    <text evidence="2 8">Belongs to the PhoU family.</text>
</comment>
<dbReference type="InterPro" id="IPR038078">
    <property type="entry name" value="PhoU-like_sf"/>
</dbReference>
<dbReference type="Gene3D" id="1.20.58.220">
    <property type="entry name" value="Phosphate transport system protein phou homolog 2, domain 2"/>
    <property type="match status" value="2"/>
</dbReference>
<evidence type="ECO:0000259" key="9">
    <source>
        <dbReference type="Pfam" id="PF01895"/>
    </source>
</evidence>
<dbReference type="AlphaFoldDB" id="A0A7W6RXW0"/>
<dbReference type="SUPFAM" id="SSF109755">
    <property type="entry name" value="PhoU-like"/>
    <property type="match status" value="1"/>
</dbReference>
<dbReference type="GO" id="GO:0030643">
    <property type="term" value="P:intracellular phosphate ion homeostasis"/>
    <property type="evidence" value="ECO:0007669"/>
    <property type="project" value="InterPro"/>
</dbReference>
<dbReference type="GO" id="GO:0045936">
    <property type="term" value="P:negative regulation of phosphate metabolic process"/>
    <property type="evidence" value="ECO:0007669"/>
    <property type="project" value="InterPro"/>
</dbReference>
<reference evidence="10 11" key="1">
    <citation type="submission" date="2020-08" db="EMBL/GenBank/DDBJ databases">
        <title>Genome sequencing of Purple Non-Sulfur Bacteria from various extreme environments.</title>
        <authorList>
            <person name="Mayer M."/>
        </authorList>
    </citation>
    <scope>NUCLEOTIDE SEQUENCE [LARGE SCALE GENOMIC DNA]</scope>
    <source>
        <strain evidence="10 11">JA135</strain>
    </source>
</reference>
<dbReference type="Proteomes" id="UP000555728">
    <property type="component" value="Unassembled WGS sequence"/>
</dbReference>
<keyword evidence="11" id="KW-1185">Reference proteome</keyword>
<dbReference type="PANTHER" id="PTHR42930">
    <property type="entry name" value="PHOSPHATE-SPECIFIC TRANSPORT SYSTEM ACCESSORY PROTEIN PHOU"/>
    <property type="match status" value="1"/>
</dbReference>
<evidence type="ECO:0000256" key="7">
    <source>
        <dbReference type="ARBA" id="ARBA00056181"/>
    </source>
</evidence>
<evidence type="ECO:0000256" key="3">
    <source>
        <dbReference type="ARBA" id="ARBA00011738"/>
    </source>
</evidence>
<name>A0A7W6RXW0_9PROT</name>
<dbReference type="InterPro" id="IPR026022">
    <property type="entry name" value="PhoU_dom"/>
</dbReference>
<dbReference type="PIRSF" id="PIRSF003107">
    <property type="entry name" value="PhoU"/>
    <property type="match status" value="1"/>
</dbReference>
<accession>A0A7W6RXW0</accession>
<comment type="subcellular location">
    <subcellularLocation>
        <location evidence="1 8">Cytoplasm</location>
    </subcellularLocation>
</comment>
<dbReference type="GO" id="GO:0005737">
    <property type="term" value="C:cytoplasm"/>
    <property type="evidence" value="ECO:0007669"/>
    <property type="project" value="UniProtKB-SubCell"/>
</dbReference>
<sequence>MADAPLPDPHIVRSFDAELSALDRTLEEMGARIDANLTEALAALADHDADRAAAVSAADAAVDALEQRVNEQAVRMLALRQPKADDLRSVVAGLRCATMLERAGDYAAGAARRGIAEHAPPPGRSGASVQRMGRMVGDLMRRSVRAYLTRDTAAAHAVWQADAEVDAVHSSLFRELLTYMMEDPRDIGVCSHLLFVAKNLERIGDQATNIAELACYRVTGETLGHARPKHDLTSFAGLDDRAAPPHET</sequence>
<feature type="domain" description="PhoU" evidence="9">
    <location>
        <begin position="26"/>
        <end position="112"/>
    </location>
</feature>
<evidence type="ECO:0000256" key="4">
    <source>
        <dbReference type="ARBA" id="ARBA00022448"/>
    </source>
</evidence>
<dbReference type="NCBIfam" id="TIGR02135">
    <property type="entry name" value="phoU_full"/>
    <property type="match status" value="1"/>
</dbReference>
<comment type="caution">
    <text evidence="10">The sequence shown here is derived from an EMBL/GenBank/DDBJ whole genome shotgun (WGS) entry which is preliminary data.</text>
</comment>
<dbReference type="EMBL" id="JACIGI010000002">
    <property type="protein sequence ID" value="MBB4284562.1"/>
    <property type="molecule type" value="Genomic_DNA"/>
</dbReference>
<evidence type="ECO:0000256" key="6">
    <source>
        <dbReference type="ARBA" id="ARBA00022592"/>
    </source>
</evidence>
<evidence type="ECO:0000256" key="2">
    <source>
        <dbReference type="ARBA" id="ARBA00008107"/>
    </source>
</evidence>
<comment type="function">
    <text evidence="7 8">Plays a role in the regulation of phosphate uptake.</text>
</comment>
<evidence type="ECO:0000256" key="1">
    <source>
        <dbReference type="ARBA" id="ARBA00004496"/>
    </source>
</evidence>
<dbReference type="RefSeq" id="WP_184431047.1">
    <property type="nucleotide sequence ID" value="NZ_JACIGI010000002.1"/>
</dbReference>
<evidence type="ECO:0000313" key="10">
    <source>
        <dbReference type="EMBL" id="MBB4284562.1"/>
    </source>
</evidence>
<dbReference type="Pfam" id="PF01895">
    <property type="entry name" value="PhoU"/>
    <property type="match status" value="2"/>
</dbReference>
<feature type="domain" description="PhoU" evidence="9">
    <location>
        <begin position="129"/>
        <end position="213"/>
    </location>
</feature>
<proteinExistence type="inferred from homology"/>
<keyword evidence="5 8" id="KW-0963">Cytoplasm</keyword>
<protein>
    <recommendedName>
        <fullName evidence="8">Phosphate-specific transport system accessory protein PhoU</fullName>
    </recommendedName>
</protein>
<keyword evidence="4 8" id="KW-0813">Transport</keyword>
<dbReference type="PANTHER" id="PTHR42930:SF3">
    <property type="entry name" value="PHOSPHATE-SPECIFIC TRANSPORT SYSTEM ACCESSORY PROTEIN PHOU"/>
    <property type="match status" value="1"/>
</dbReference>
<gene>
    <name evidence="10" type="ORF">GGD88_000269</name>
</gene>
<evidence type="ECO:0000313" key="11">
    <source>
        <dbReference type="Proteomes" id="UP000555728"/>
    </source>
</evidence>
<keyword evidence="6 8" id="KW-0592">Phosphate transport</keyword>
<organism evidence="10 11">
    <name type="scientific">Roseospira goensis</name>
    <dbReference type="NCBI Taxonomy" id="391922"/>
    <lineage>
        <taxon>Bacteria</taxon>
        <taxon>Pseudomonadati</taxon>
        <taxon>Pseudomonadota</taxon>
        <taxon>Alphaproteobacteria</taxon>
        <taxon>Rhodospirillales</taxon>
        <taxon>Rhodospirillaceae</taxon>
        <taxon>Roseospira</taxon>
    </lineage>
</organism>
<evidence type="ECO:0000256" key="8">
    <source>
        <dbReference type="PIRNR" id="PIRNR003107"/>
    </source>
</evidence>
<dbReference type="FunFam" id="1.20.58.220:FF:000004">
    <property type="entry name" value="Phosphate-specific transport system accessory protein PhoU"/>
    <property type="match status" value="1"/>
</dbReference>
<dbReference type="GO" id="GO:0006817">
    <property type="term" value="P:phosphate ion transport"/>
    <property type="evidence" value="ECO:0007669"/>
    <property type="project" value="UniProtKB-KW"/>
</dbReference>